<keyword evidence="8" id="KW-0812">Transmembrane</keyword>
<dbReference type="PRINTS" id="PR00387">
    <property type="entry name" value="PDIESTERASE1"/>
</dbReference>
<comment type="similarity">
    <text evidence="6">Belongs to the cyclic nucleotide phosphodiesterase family.</text>
</comment>
<feature type="binding site" evidence="5">
    <location>
        <position position="711"/>
    </location>
    <ligand>
        <name>Zn(2+)</name>
        <dbReference type="ChEBI" id="CHEBI:29105"/>
        <label>1</label>
    </ligand>
</feature>
<feature type="compositionally biased region" description="Low complexity" evidence="7">
    <location>
        <begin position="22"/>
        <end position="32"/>
    </location>
</feature>
<feature type="transmembrane region" description="Helical" evidence="8">
    <location>
        <begin position="416"/>
        <end position="435"/>
    </location>
</feature>
<dbReference type="InterPro" id="IPR036971">
    <property type="entry name" value="PDEase_catalytic_dom_sf"/>
</dbReference>
<evidence type="ECO:0000256" key="6">
    <source>
        <dbReference type="RuleBase" id="RU363067"/>
    </source>
</evidence>
<evidence type="ECO:0000256" key="3">
    <source>
        <dbReference type="PIRSR" id="PIRSR623088-1"/>
    </source>
</evidence>
<evidence type="ECO:0000313" key="10">
    <source>
        <dbReference type="EMBL" id="KAJ3181460.1"/>
    </source>
</evidence>
<feature type="active site" description="Proton donor" evidence="3">
    <location>
        <position position="671"/>
    </location>
</feature>
<evidence type="ECO:0000259" key="9">
    <source>
        <dbReference type="PROSITE" id="PS51845"/>
    </source>
</evidence>
<feature type="binding site" evidence="5">
    <location>
        <position position="712"/>
    </location>
    <ligand>
        <name>Zn(2+)</name>
        <dbReference type="ChEBI" id="CHEBI:29105"/>
        <label>1</label>
    </ligand>
</feature>
<organism evidence="10 11">
    <name type="scientific">Geranomyces variabilis</name>
    <dbReference type="NCBI Taxonomy" id="109894"/>
    <lineage>
        <taxon>Eukaryota</taxon>
        <taxon>Fungi</taxon>
        <taxon>Fungi incertae sedis</taxon>
        <taxon>Chytridiomycota</taxon>
        <taxon>Chytridiomycota incertae sedis</taxon>
        <taxon>Chytridiomycetes</taxon>
        <taxon>Spizellomycetales</taxon>
        <taxon>Powellomycetaceae</taxon>
        <taxon>Geranomyces</taxon>
    </lineage>
</organism>
<dbReference type="EC" id="3.1.4.-" evidence="6"/>
<keyword evidence="8" id="KW-0472">Membrane</keyword>
<gene>
    <name evidence="10" type="primary">PDE4D_1</name>
    <name evidence="10" type="ORF">HDU87_001069</name>
</gene>
<reference evidence="10" key="1">
    <citation type="submission" date="2020-05" db="EMBL/GenBank/DDBJ databases">
        <title>Phylogenomic resolution of chytrid fungi.</title>
        <authorList>
            <person name="Stajich J.E."/>
            <person name="Amses K."/>
            <person name="Simmons R."/>
            <person name="Seto K."/>
            <person name="Myers J."/>
            <person name="Bonds A."/>
            <person name="Quandt C.A."/>
            <person name="Barry K."/>
            <person name="Liu P."/>
            <person name="Grigoriev I."/>
            <person name="Longcore J.E."/>
            <person name="James T.Y."/>
        </authorList>
    </citation>
    <scope>NUCLEOTIDE SEQUENCE</scope>
    <source>
        <strain evidence="10">JEL0379</strain>
    </source>
</reference>
<name>A0AAD5TMW4_9FUNG</name>
<feature type="compositionally biased region" description="Low complexity" evidence="7">
    <location>
        <begin position="933"/>
        <end position="943"/>
    </location>
</feature>
<proteinExistence type="inferred from homology"/>
<evidence type="ECO:0000256" key="8">
    <source>
        <dbReference type="SAM" id="Phobius"/>
    </source>
</evidence>
<dbReference type="PROSITE" id="PS51845">
    <property type="entry name" value="PDEASE_I_2"/>
    <property type="match status" value="1"/>
</dbReference>
<evidence type="ECO:0000256" key="1">
    <source>
        <dbReference type="ARBA" id="ARBA00022723"/>
    </source>
</evidence>
<dbReference type="SMART" id="SM00471">
    <property type="entry name" value="HDc"/>
    <property type="match status" value="1"/>
</dbReference>
<protein>
    <recommendedName>
        <fullName evidence="6">Phosphodiesterase</fullName>
        <ecNumber evidence="6">3.1.4.-</ecNumber>
    </recommendedName>
</protein>
<keyword evidence="11" id="KW-1185">Reference proteome</keyword>
<feature type="domain" description="PDEase" evidence="9">
    <location>
        <begin position="586"/>
        <end position="921"/>
    </location>
</feature>
<keyword evidence="2 6" id="KW-0378">Hydrolase</keyword>
<dbReference type="EMBL" id="JADGJQ010000012">
    <property type="protein sequence ID" value="KAJ3181460.1"/>
    <property type="molecule type" value="Genomic_DNA"/>
</dbReference>
<keyword evidence="1 5" id="KW-0479">Metal-binding</keyword>
<dbReference type="InterPro" id="IPR023174">
    <property type="entry name" value="PDEase_CS"/>
</dbReference>
<sequence>MPGSREHSIFTVPLHGHPPSSPTTGRRPSSTSICVAGVTSDGYQFPTPTSLSNRRSSVNSLPGRGSAKSSNRRASDLSEGPQLEIDGGERSRRSSFVSEVGSSPCEGTRTSTEPLNLSAGGANKPSGRAAAGISSSLKIWDVVLKRLRKSHYGSEYPNDQASIDYFTSKLRSQSTGSAQQYPDSGHPSMTPIAPELGGHVMSPALESFPFGEATLLNVMDAHLSAISNSFSSFTLKFHDPDVESTYERYFLDRTLSLWKKFAIISVLTTTILQTILVTKFSQPRGLSLPQQDFILVGALGLIPMSLLVLTSFYASKETLGRHIHNISLIIIWIVAPVLICGRYFISEEARYTPSLTAPIYIFELVACVFFFRLRFLHTLFGVCIAAAPVWLLVFGIDAAKREDISSMAEAQTEFAFAAVAVGMAALVICFISYDVERNLRLQYLSDQRFLSINVKLRKQLKGLQKGYESRIADLDSPLEKAIYGLRCLMANPGVGAEHLKTLTMIMSCLSLPNLLAPDLDQQVMRGQVQVDDEQEKWLFTQLARRKNISGDNSSESSTPEAQRSHWVFTSTASPYGRRDRSRSASPAPDIPAVAIEDYYTPETVPLLVRINEYNFPIFDFEQATKNRPLLVLSHHLVVQSGLLARLQLPVDKFLNFMSEIEQGYNPALTFHNSIHATDVLHCIHYLISLPRLRKCFTDMEVLAFYIAAAIHDYDHPGVNNHFLIATSDPRALLYNDKSVLENHHCASAFKVMRRRGCDFAGGMPRKDYRGLREGIVEMVLATDLAQHFSLLAMFKKKVLTSEGFDPISTREDRTLLMQMLMKCSDVSNPTKSWPIYSTWIQRITEEFFSQGDKEKELGLPISPFCNRDGAKSGDPSSSQKSFIEFIVAPLVEAVGEWVELGVIREGLEGSRERFGGSTASGQHPGSKNAAGLPTSPTSGSSTGVFLRRNRSVPGGLEAIGGFAGPASAVDRVPPLPLLGSESVSSKRRESWAGSIYGAVGEAVVARIGGSRRGSATGSVEAA</sequence>
<dbReference type="PANTHER" id="PTHR11347">
    <property type="entry name" value="CYCLIC NUCLEOTIDE PHOSPHODIESTERASE"/>
    <property type="match status" value="1"/>
</dbReference>
<feature type="binding site" evidence="4">
    <location>
        <position position="712"/>
    </location>
    <ligand>
        <name>AMP</name>
        <dbReference type="ChEBI" id="CHEBI:456215"/>
    </ligand>
</feature>
<evidence type="ECO:0000256" key="4">
    <source>
        <dbReference type="PIRSR" id="PIRSR623088-2"/>
    </source>
</evidence>
<feature type="compositionally biased region" description="Low complexity" evidence="7">
    <location>
        <begin position="94"/>
        <end position="103"/>
    </location>
</feature>
<evidence type="ECO:0000256" key="5">
    <source>
        <dbReference type="PIRSR" id="PIRSR623088-3"/>
    </source>
</evidence>
<evidence type="ECO:0000256" key="2">
    <source>
        <dbReference type="ARBA" id="ARBA00022801"/>
    </source>
</evidence>
<feature type="region of interest" description="Disordered" evidence="7">
    <location>
        <begin position="913"/>
        <end position="943"/>
    </location>
</feature>
<feature type="binding site" evidence="5">
    <location>
        <position position="712"/>
    </location>
    <ligand>
        <name>Zn(2+)</name>
        <dbReference type="ChEBI" id="CHEBI:29105"/>
        <label>2</label>
    </ligand>
</feature>
<feature type="transmembrane region" description="Helical" evidence="8">
    <location>
        <begin position="326"/>
        <end position="345"/>
    </location>
</feature>
<dbReference type="Gene3D" id="1.10.1300.10">
    <property type="entry name" value="3'5'-cyclic nucleotide phosphodiesterase, catalytic domain"/>
    <property type="match status" value="1"/>
</dbReference>
<dbReference type="InterPro" id="IPR003607">
    <property type="entry name" value="HD/PDEase_dom"/>
</dbReference>
<dbReference type="GO" id="GO:0046872">
    <property type="term" value="F:metal ion binding"/>
    <property type="evidence" value="ECO:0007669"/>
    <property type="project" value="UniProtKB-KW"/>
</dbReference>
<feature type="binding site" evidence="4">
    <location>
        <begin position="671"/>
        <end position="675"/>
    </location>
    <ligand>
        <name>AMP</name>
        <dbReference type="ChEBI" id="CHEBI:456215"/>
    </ligand>
</feature>
<evidence type="ECO:0000256" key="7">
    <source>
        <dbReference type="SAM" id="MobiDB-lite"/>
    </source>
</evidence>
<dbReference type="GO" id="GO:0004114">
    <property type="term" value="F:3',5'-cyclic-nucleotide phosphodiesterase activity"/>
    <property type="evidence" value="ECO:0007669"/>
    <property type="project" value="InterPro"/>
</dbReference>
<feature type="compositionally biased region" description="Low complexity" evidence="7">
    <location>
        <begin position="50"/>
        <end position="61"/>
    </location>
</feature>
<evidence type="ECO:0000313" key="11">
    <source>
        <dbReference type="Proteomes" id="UP001212152"/>
    </source>
</evidence>
<dbReference type="CDD" id="cd00077">
    <property type="entry name" value="HDc"/>
    <property type="match status" value="1"/>
</dbReference>
<feature type="region of interest" description="Disordered" evidence="7">
    <location>
        <begin position="1"/>
        <end position="128"/>
    </location>
</feature>
<feature type="binding site" evidence="4">
    <location>
        <position position="825"/>
    </location>
    <ligand>
        <name>AMP</name>
        <dbReference type="ChEBI" id="CHEBI:456215"/>
    </ligand>
</feature>
<feature type="transmembrane region" description="Helical" evidence="8">
    <location>
        <begin position="261"/>
        <end position="281"/>
    </location>
</feature>
<feature type="transmembrane region" description="Helical" evidence="8">
    <location>
        <begin position="378"/>
        <end position="396"/>
    </location>
</feature>
<comment type="cofactor">
    <cofactor evidence="6">
        <name>a divalent metal cation</name>
        <dbReference type="ChEBI" id="CHEBI:60240"/>
    </cofactor>
    <text evidence="6">Binds 2 divalent metal cations per subunit. Site 1 may preferentially bind zinc ions, while site 2 has a preference for magnesium and/or manganese ions.</text>
</comment>
<dbReference type="Pfam" id="PF00233">
    <property type="entry name" value="PDEase_I"/>
    <property type="match status" value="1"/>
</dbReference>
<keyword evidence="8" id="KW-1133">Transmembrane helix</keyword>
<comment type="caution">
    <text evidence="10">The sequence shown here is derived from an EMBL/GenBank/DDBJ whole genome shotgun (WGS) entry which is preliminary data.</text>
</comment>
<dbReference type="SUPFAM" id="SSF109604">
    <property type="entry name" value="HD-domain/PDEase-like"/>
    <property type="match status" value="1"/>
</dbReference>
<feature type="binding site" evidence="4">
    <location>
        <position position="879"/>
    </location>
    <ligand>
        <name>AMP</name>
        <dbReference type="ChEBI" id="CHEBI:456215"/>
    </ligand>
</feature>
<dbReference type="AlphaFoldDB" id="A0AAD5TMW4"/>
<dbReference type="InterPro" id="IPR002073">
    <property type="entry name" value="PDEase_catalytic_dom"/>
</dbReference>
<dbReference type="PROSITE" id="PS00126">
    <property type="entry name" value="PDEASE_I_1"/>
    <property type="match status" value="1"/>
</dbReference>
<dbReference type="InterPro" id="IPR023088">
    <property type="entry name" value="PDEase"/>
</dbReference>
<accession>A0AAD5TMW4</accession>
<feature type="binding site" evidence="5">
    <location>
        <position position="825"/>
    </location>
    <ligand>
        <name>Zn(2+)</name>
        <dbReference type="ChEBI" id="CHEBI:29105"/>
        <label>1</label>
    </ligand>
</feature>
<dbReference type="GO" id="GO:0007165">
    <property type="term" value="P:signal transduction"/>
    <property type="evidence" value="ECO:0007669"/>
    <property type="project" value="InterPro"/>
</dbReference>
<feature type="binding site" evidence="5">
    <location>
        <position position="675"/>
    </location>
    <ligand>
        <name>Zn(2+)</name>
        <dbReference type="ChEBI" id="CHEBI:29105"/>
        <label>1</label>
    </ligand>
</feature>
<feature type="transmembrane region" description="Helical" evidence="8">
    <location>
        <begin position="293"/>
        <end position="314"/>
    </location>
</feature>
<dbReference type="Proteomes" id="UP001212152">
    <property type="component" value="Unassembled WGS sequence"/>
</dbReference>